<organism evidence="11 12">
    <name type="scientific">Streptomyces mobaraensis</name>
    <name type="common">Streptoverticillium mobaraense</name>
    <dbReference type="NCBI Taxonomy" id="35621"/>
    <lineage>
        <taxon>Bacteria</taxon>
        <taxon>Bacillati</taxon>
        <taxon>Actinomycetota</taxon>
        <taxon>Actinomycetes</taxon>
        <taxon>Kitasatosporales</taxon>
        <taxon>Streptomycetaceae</taxon>
        <taxon>Streptomyces</taxon>
    </lineage>
</organism>
<dbReference type="NCBIfam" id="TIGR01313">
    <property type="entry name" value="therm_gnt_kin"/>
    <property type="match status" value="1"/>
</dbReference>
<name>A0A5N5W5A2_STRMB</name>
<dbReference type="PANTHER" id="PTHR43442:SF3">
    <property type="entry name" value="GLUCONOKINASE-RELATED"/>
    <property type="match status" value="1"/>
</dbReference>
<dbReference type="RefSeq" id="WP_152264392.1">
    <property type="nucleotide sequence ID" value="NZ_VOKX01000038.1"/>
</dbReference>
<dbReference type="GO" id="GO:0005524">
    <property type="term" value="F:ATP binding"/>
    <property type="evidence" value="ECO:0007669"/>
    <property type="project" value="UniProtKB-KW"/>
</dbReference>
<dbReference type="Gene3D" id="3.40.50.300">
    <property type="entry name" value="P-loop containing nucleotide triphosphate hydrolases"/>
    <property type="match status" value="1"/>
</dbReference>
<evidence type="ECO:0000256" key="4">
    <source>
        <dbReference type="ARBA" id="ARBA00022679"/>
    </source>
</evidence>
<dbReference type="Proteomes" id="UP000327000">
    <property type="component" value="Unassembled WGS sequence"/>
</dbReference>
<dbReference type="SUPFAM" id="SSF52540">
    <property type="entry name" value="P-loop containing nucleoside triphosphate hydrolases"/>
    <property type="match status" value="1"/>
</dbReference>
<accession>A0A5N5W5A2</accession>
<keyword evidence="5 10" id="KW-0547">Nucleotide-binding</keyword>
<comment type="catalytic activity">
    <reaction evidence="9 10">
        <text>D-gluconate + ATP = 6-phospho-D-gluconate + ADP + H(+)</text>
        <dbReference type="Rhea" id="RHEA:19433"/>
        <dbReference type="ChEBI" id="CHEBI:15378"/>
        <dbReference type="ChEBI" id="CHEBI:18391"/>
        <dbReference type="ChEBI" id="CHEBI:30616"/>
        <dbReference type="ChEBI" id="CHEBI:58759"/>
        <dbReference type="ChEBI" id="CHEBI:456216"/>
        <dbReference type="EC" id="2.7.1.12"/>
    </reaction>
</comment>
<evidence type="ECO:0000256" key="9">
    <source>
        <dbReference type="ARBA" id="ARBA00048090"/>
    </source>
</evidence>
<keyword evidence="8" id="KW-0311">Gluconate utilization</keyword>
<dbReference type="PANTHER" id="PTHR43442">
    <property type="entry name" value="GLUCONOKINASE-RELATED"/>
    <property type="match status" value="1"/>
</dbReference>
<dbReference type="CDD" id="cd02021">
    <property type="entry name" value="GntK"/>
    <property type="match status" value="1"/>
</dbReference>
<proteinExistence type="inferred from homology"/>
<dbReference type="GO" id="GO:0046316">
    <property type="term" value="F:gluconokinase activity"/>
    <property type="evidence" value="ECO:0007669"/>
    <property type="project" value="UniProtKB-EC"/>
</dbReference>
<dbReference type="AlphaFoldDB" id="A0A5N5W5A2"/>
<comment type="similarity">
    <text evidence="2 10">Belongs to the gluconokinase GntK/GntV family.</text>
</comment>
<dbReference type="Pfam" id="PF01202">
    <property type="entry name" value="SKI"/>
    <property type="match status" value="1"/>
</dbReference>
<dbReference type="InterPro" id="IPR031322">
    <property type="entry name" value="Shikimate/glucono_kinase"/>
</dbReference>
<comment type="pathway">
    <text evidence="1">Carbohydrate acid metabolism.</text>
</comment>
<keyword evidence="4 10" id="KW-0808">Transferase</keyword>
<evidence type="ECO:0000256" key="5">
    <source>
        <dbReference type="ARBA" id="ARBA00022741"/>
    </source>
</evidence>
<evidence type="ECO:0000313" key="12">
    <source>
        <dbReference type="Proteomes" id="UP000327000"/>
    </source>
</evidence>
<evidence type="ECO:0000313" key="11">
    <source>
        <dbReference type="EMBL" id="KAB7842188.1"/>
    </source>
</evidence>
<dbReference type="InterPro" id="IPR006001">
    <property type="entry name" value="Therm_gnt_kin"/>
</dbReference>
<dbReference type="GO" id="GO:0019521">
    <property type="term" value="P:D-gluconate metabolic process"/>
    <property type="evidence" value="ECO:0007669"/>
    <property type="project" value="UniProtKB-KW"/>
</dbReference>
<dbReference type="EMBL" id="VOKX01000038">
    <property type="protein sequence ID" value="KAB7842188.1"/>
    <property type="molecule type" value="Genomic_DNA"/>
</dbReference>
<evidence type="ECO:0000256" key="1">
    <source>
        <dbReference type="ARBA" id="ARBA00004761"/>
    </source>
</evidence>
<evidence type="ECO:0000256" key="2">
    <source>
        <dbReference type="ARBA" id="ARBA00008420"/>
    </source>
</evidence>
<dbReference type="GO" id="GO:0005737">
    <property type="term" value="C:cytoplasm"/>
    <property type="evidence" value="ECO:0007669"/>
    <property type="project" value="TreeGrafter"/>
</dbReference>
<evidence type="ECO:0000256" key="7">
    <source>
        <dbReference type="ARBA" id="ARBA00022840"/>
    </source>
</evidence>
<comment type="caution">
    <text evidence="11">The sequence shown here is derived from an EMBL/GenBank/DDBJ whole genome shotgun (WGS) entry which is preliminary data.</text>
</comment>
<dbReference type="PRINTS" id="PR01100">
    <property type="entry name" value="SHIKIMTKNASE"/>
</dbReference>
<evidence type="ECO:0000256" key="6">
    <source>
        <dbReference type="ARBA" id="ARBA00022777"/>
    </source>
</evidence>
<dbReference type="InterPro" id="IPR027417">
    <property type="entry name" value="P-loop_NTPase"/>
</dbReference>
<dbReference type="FunFam" id="3.40.50.300:FF:000522">
    <property type="entry name" value="Gluconokinase"/>
    <property type="match status" value="1"/>
</dbReference>
<protein>
    <recommendedName>
        <fullName evidence="3 10">Gluconokinase</fullName>
        <ecNumber evidence="3 10">2.7.1.12</ecNumber>
    </recommendedName>
</protein>
<evidence type="ECO:0000256" key="3">
    <source>
        <dbReference type="ARBA" id="ARBA00012054"/>
    </source>
</evidence>
<evidence type="ECO:0000256" key="10">
    <source>
        <dbReference type="RuleBase" id="RU363066"/>
    </source>
</evidence>
<sequence>MTQPATVPSRPSFARSLPLVVVMGVSGAGKTTVGRLIADRLGAPFADADAFHPASNKALLAAGIPLGDTERAPWLAAIADWMTAHAAGGGVVTCSALKRRYRDALARTARRALFVHLDGPAEVIADRLAHRTGHFMPACMLGSQLADLEPLAPDEHGVRVPVDHPARQVADLALARLSCPHGTGAACPR</sequence>
<reference evidence="11 12" key="1">
    <citation type="journal article" date="2019" name="Microb. Cell Fact.">
        <title>Exploring novel herbicidin analogues by transcriptional regulator overexpression and MS/MS molecular networking.</title>
        <authorList>
            <person name="Shi Y."/>
            <person name="Gu R."/>
            <person name="Li Y."/>
            <person name="Wang X."/>
            <person name="Ren W."/>
            <person name="Li X."/>
            <person name="Wang L."/>
            <person name="Xie Y."/>
            <person name="Hong B."/>
        </authorList>
    </citation>
    <scope>NUCLEOTIDE SEQUENCE [LARGE SCALE GENOMIC DNA]</scope>
    <source>
        <strain evidence="11 12">US-43</strain>
    </source>
</reference>
<keyword evidence="12" id="KW-1185">Reference proteome</keyword>
<keyword evidence="7 10" id="KW-0067">ATP-binding</keyword>
<gene>
    <name evidence="11" type="ORF">FRZ00_19825</name>
</gene>
<dbReference type="EC" id="2.7.1.12" evidence="3 10"/>
<keyword evidence="6 10" id="KW-0418">Kinase</keyword>
<dbReference type="OrthoDB" id="9795716at2"/>
<evidence type="ECO:0000256" key="8">
    <source>
        <dbReference type="ARBA" id="ARBA00023064"/>
    </source>
</evidence>